<dbReference type="InterPro" id="IPR011009">
    <property type="entry name" value="Kinase-like_dom_sf"/>
</dbReference>
<accession>A0ABU5XAV1</accession>
<evidence type="ECO:0000313" key="2">
    <source>
        <dbReference type="Proteomes" id="UP001324595"/>
    </source>
</evidence>
<comment type="caution">
    <text evidence="1">The sequence shown here is derived from an EMBL/GenBank/DDBJ whole genome shotgun (WGS) entry which is preliminary data.</text>
</comment>
<dbReference type="EMBL" id="JAXUBE010000129">
    <property type="protein sequence ID" value="MEB2665469.1"/>
    <property type="molecule type" value="Genomic_DNA"/>
</dbReference>
<gene>
    <name evidence="1" type="ORF">U5T69_20380</name>
</gene>
<keyword evidence="2" id="KW-1185">Reference proteome</keyword>
<evidence type="ECO:0000313" key="1">
    <source>
        <dbReference type="EMBL" id="MEB2665469.1"/>
    </source>
</evidence>
<feature type="non-terminal residue" evidence="1">
    <location>
        <position position="191"/>
    </location>
</feature>
<name>A0ABU5XAV1_BORPP</name>
<proteinExistence type="predicted"/>
<dbReference type="Gene3D" id="1.10.510.10">
    <property type="entry name" value="Transferase(Phosphotransferase) domain 1"/>
    <property type="match status" value="1"/>
</dbReference>
<organism evidence="1 2">
    <name type="scientific">Bordetella parapertussis</name>
    <dbReference type="NCBI Taxonomy" id="519"/>
    <lineage>
        <taxon>Bacteria</taxon>
        <taxon>Pseudomonadati</taxon>
        <taxon>Pseudomonadota</taxon>
        <taxon>Betaproteobacteria</taxon>
        <taxon>Burkholderiales</taxon>
        <taxon>Alcaligenaceae</taxon>
        <taxon>Bordetella</taxon>
    </lineage>
</organism>
<sequence length="191" mass="20262">MRPSSATDTASVLEAAAPRPLGVDAAAPMPPARVRRVLADLLEQLAPLHERWRVHGRIAPRTVGLDGDGRARLLVDAAQPAADAEALAHAAGFAAFEQYSDDPGQPCGPWTDIYGLSALAYALATGAAPPSALRRCVRDDCAPLARRLDEKRWQALAQAIDAGLALDYRDRPASLAAFARLLDAADRQAEP</sequence>
<protein>
    <recommendedName>
        <fullName evidence="3">Protein kinase domain-containing protein</fullName>
    </recommendedName>
</protein>
<dbReference type="Proteomes" id="UP001324595">
    <property type="component" value="Unassembled WGS sequence"/>
</dbReference>
<dbReference type="SUPFAM" id="SSF56112">
    <property type="entry name" value="Protein kinase-like (PK-like)"/>
    <property type="match status" value="1"/>
</dbReference>
<reference evidence="1 2" key="1">
    <citation type="submission" date="2023-12" db="EMBL/GenBank/DDBJ databases">
        <title>Draft Genome Sequences of Bordetella parapertussis clinical Isolates from Colombia, 2023.</title>
        <authorList>
            <person name="Montilla E.A."/>
            <person name="Rojas F."/>
            <person name="Vargas M.N."/>
            <person name="Bonilla V."/>
            <person name="Duarte C."/>
        </authorList>
    </citation>
    <scope>NUCLEOTIDE SEQUENCE [LARGE SCALE GENOMIC DNA]</scope>
    <source>
        <strain evidence="1 2">320001806</strain>
    </source>
</reference>
<evidence type="ECO:0008006" key="3">
    <source>
        <dbReference type="Google" id="ProtNLM"/>
    </source>
</evidence>